<name>G5JUM1_9STRE</name>
<evidence type="ECO:0000256" key="1">
    <source>
        <dbReference type="ARBA" id="ARBA00023015"/>
    </source>
</evidence>
<dbReference type="CDD" id="cd06529">
    <property type="entry name" value="S24_LexA-like"/>
    <property type="match status" value="1"/>
</dbReference>
<dbReference type="CDD" id="cd00093">
    <property type="entry name" value="HTH_XRE"/>
    <property type="match status" value="1"/>
</dbReference>
<dbReference type="InterPro" id="IPR039418">
    <property type="entry name" value="LexA-like"/>
</dbReference>
<evidence type="ECO:0000259" key="4">
    <source>
        <dbReference type="PROSITE" id="PS50943"/>
    </source>
</evidence>
<dbReference type="PROSITE" id="PS50943">
    <property type="entry name" value="HTH_CROC1"/>
    <property type="match status" value="1"/>
</dbReference>
<organism evidence="5 6">
    <name type="scientific">Streptococcus macacae NCTC 11558</name>
    <dbReference type="NCBI Taxonomy" id="764298"/>
    <lineage>
        <taxon>Bacteria</taxon>
        <taxon>Bacillati</taxon>
        <taxon>Bacillota</taxon>
        <taxon>Bacilli</taxon>
        <taxon>Lactobacillales</taxon>
        <taxon>Streptococcaceae</taxon>
        <taxon>Streptococcus</taxon>
    </lineage>
</organism>
<dbReference type="OrthoDB" id="2475196at2"/>
<keyword evidence="1" id="KW-0805">Transcription regulation</keyword>
<dbReference type="PANTHER" id="PTHR40661:SF1">
    <property type="entry name" value="HTH CRO_C1-TYPE DOMAIN-CONTAINING PROTEIN"/>
    <property type="match status" value="1"/>
</dbReference>
<dbReference type="InterPro" id="IPR010982">
    <property type="entry name" value="Lambda_DNA-bd_dom_sf"/>
</dbReference>
<dbReference type="SUPFAM" id="SSF47413">
    <property type="entry name" value="lambda repressor-like DNA-binding domains"/>
    <property type="match status" value="1"/>
</dbReference>
<keyword evidence="3" id="KW-0804">Transcription</keyword>
<keyword evidence="2" id="KW-0238">DNA-binding</keyword>
<dbReference type="InterPro" id="IPR001387">
    <property type="entry name" value="Cro/C1-type_HTH"/>
</dbReference>
<dbReference type="STRING" id="764298.STRMA_0849"/>
<dbReference type="Pfam" id="PF00717">
    <property type="entry name" value="Peptidase_S24"/>
    <property type="match status" value="1"/>
</dbReference>
<dbReference type="Gene3D" id="1.10.260.40">
    <property type="entry name" value="lambda repressor-like DNA-binding domains"/>
    <property type="match status" value="1"/>
</dbReference>
<dbReference type="EMBL" id="AEUW02000001">
    <property type="protein sequence ID" value="EHJ52987.1"/>
    <property type="molecule type" value="Genomic_DNA"/>
</dbReference>
<dbReference type="eggNOG" id="COG2932">
    <property type="taxonomic scope" value="Bacteria"/>
</dbReference>
<reference evidence="5 6" key="1">
    <citation type="journal article" date="2014" name="Int. J. Syst. Evol. Microbiol.">
        <title>Phylogenomics and the dynamic genome evolution of the genus Streptococcus.</title>
        <authorList>
            <consortium name="The Broad Institute Genome Sequencing Platform"/>
            <person name="Richards V.P."/>
            <person name="Palmer S.R."/>
            <person name="Pavinski Bitar P.D."/>
            <person name="Qin X."/>
            <person name="Weinstock G.M."/>
            <person name="Highlander S.K."/>
            <person name="Town C.D."/>
            <person name="Burne R.A."/>
            <person name="Stanhope M.J."/>
        </authorList>
    </citation>
    <scope>NUCLEOTIDE SEQUENCE [LARGE SCALE GENOMIC DNA]</scope>
    <source>
        <strain evidence="5 6">NCTC 11558</strain>
    </source>
</reference>
<keyword evidence="6" id="KW-1185">Reference proteome</keyword>
<proteinExistence type="predicted"/>
<dbReference type="InterPro" id="IPR015927">
    <property type="entry name" value="Peptidase_S24_S26A/B/C"/>
</dbReference>
<dbReference type="Pfam" id="PF01381">
    <property type="entry name" value="HTH_3"/>
    <property type="match status" value="1"/>
</dbReference>
<feature type="domain" description="HTH cro/C1-type" evidence="4">
    <location>
        <begin position="30"/>
        <end position="75"/>
    </location>
</feature>
<dbReference type="SMART" id="SM00530">
    <property type="entry name" value="HTH_XRE"/>
    <property type="match status" value="1"/>
</dbReference>
<accession>G5JUM1</accession>
<sequence>MGRGKLTPQDKKDMKIISANLQGLLDEYEITQSHLATLLKIPKSSLNEYVKGKSLPKAGNVQKLADYFGLKKSDIDPRFSTKTTSFAVEKISNISRQLESKRQKKVLAFCQQQLADQKETAAVKNKPSDNAKADYQKAVETFIAKELEDQNRIDLNNIKKVKDLYQALGHKYEDVILYGEVSAGTGVWVGHEKAETIQYPAPIPEHDIALRVNGNSMEPLFYDGDLIFVKKTKTIHHGQIIVAIVNNEAYVKKFYRKNKEIRLISLNPDYNDIILKENDTIDIIGTVIT</sequence>
<evidence type="ECO:0000313" key="6">
    <source>
        <dbReference type="Proteomes" id="UP000003573"/>
    </source>
</evidence>
<dbReference type="RefSeq" id="WP_003081678.1">
    <property type="nucleotide sequence ID" value="NZ_AEUW02000001.1"/>
</dbReference>
<gene>
    <name evidence="5" type="ORF">STRMA_0849</name>
</gene>
<evidence type="ECO:0000256" key="2">
    <source>
        <dbReference type="ARBA" id="ARBA00023125"/>
    </source>
</evidence>
<protein>
    <submittedName>
        <fullName evidence="5">Peptidase S24-like protein</fullName>
    </submittedName>
</protein>
<evidence type="ECO:0000313" key="5">
    <source>
        <dbReference type="EMBL" id="EHJ52987.1"/>
    </source>
</evidence>
<comment type="caution">
    <text evidence="5">The sequence shown here is derived from an EMBL/GenBank/DDBJ whole genome shotgun (WGS) entry which is preliminary data.</text>
</comment>
<dbReference type="InterPro" id="IPR036286">
    <property type="entry name" value="LexA/Signal_pep-like_sf"/>
</dbReference>
<dbReference type="PANTHER" id="PTHR40661">
    <property type="match status" value="1"/>
</dbReference>
<dbReference type="Gene3D" id="2.10.109.10">
    <property type="entry name" value="Umud Fragment, subunit A"/>
    <property type="match status" value="1"/>
</dbReference>
<dbReference type="SUPFAM" id="SSF51306">
    <property type="entry name" value="LexA/Signal peptidase"/>
    <property type="match status" value="1"/>
</dbReference>
<dbReference type="AlphaFoldDB" id="G5JUM1"/>
<evidence type="ECO:0000256" key="3">
    <source>
        <dbReference type="ARBA" id="ARBA00023163"/>
    </source>
</evidence>
<dbReference type="GO" id="GO:0003677">
    <property type="term" value="F:DNA binding"/>
    <property type="evidence" value="ECO:0007669"/>
    <property type="project" value="UniProtKB-KW"/>
</dbReference>
<dbReference type="Proteomes" id="UP000003573">
    <property type="component" value="Unassembled WGS sequence"/>
</dbReference>
<dbReference type="MEROPS" id="S24.005"/>